<dbReference type="Proteomes" id="UP001152519">
    <property type="component" value="Unassembled WGS sequence"/>
</dbReference>
<dbReference type="AlphaFoldDB" id="A0A9W4DXK8"/>
<dbReference type="NCBIfam" id="NF033206">
    <property type="entry name" value="ScyE_fam"/>
    <property type="match status" value="1"/>
</dbReference>
<keyword evidence="3" id="KW-1185">Reference proteome</keyword>
<evidence type="ECO:0008006" key="4">
    <source>
        <dbReference type="Google" id="ProtNLM"/>
    </source>
</evidence>
<evidence type="ECO:0000313" key="3">
    <source>
        <dbReference type="Proteomes" id="UP001152519"/>
    </source>
</evidence>
<dbReference type="Gene3D" id="2.120.10.30">
    <property type="entry name" value="TolB, C-terminal domain"/>
    <property type="match status" value="1"/>
</dbReference>
<protein>
    <recommendedName>
        <fullName evidence="4">ScyD/ScyE family protein</fullName>
    </recommendedName>
</protein>
<evidence type="ECO:0000313" key="2">
    <source>
        <dbReference type="EMBL" id="CAG6397733.1"/>
    </source>
</evidence>
<keyword evidence="1" id="KW-0732">Signal</keyword>
<dbReference type="InterPro" id="IPR048031">
    <property type="entry name" value="ScyD/ScyE-like"/>
</dbReference>
<dbReference type="InterPro" id="IPR011042">
    <property type="entry name" value="6-blade_b-propeller_TolB-like"/>
</dbReference>
<gene>
    <name evidence="2" type="ORF">SCOCK_60066</name>
</gene>
<sequence length="379" mass="38303">MRPLAVRRTLVATAAAAALAGLSAGPSGPVAQAATRPAELSSNAPVNVVASGLNGPRGLVWGPHGHLLVGEAGTIPSLCDTTNPAGVNCFGLTGSIADVSSGTPVRIRTGLASLLNGGEMVGPDDLEYVDGHLYALEPASPEFVPAGLPGLTPALSATLTTQYGALLDVTGGTPKVIANPGDVDYQWAPDHDGNPYALAANPRGGFYVIDGGSNTLDSIDSNGNVRVLALVPNTPGGANSVPTCLDIGPDGAVYIGELTGFGGTATDANIYRYAPRTGALTVWQSGFSAVNGCGFGANGDFYVTEFDTTGFPSQDVPPTGAVIQIGRDGRRTALGGDKLFAPAGFLAGRDGSIYVSNYSSLWPFGDPAYSTAGQVVRIG</sequence>
<feature type="signal peptide" evidence="1">
    <location>
        <begin position="1"/>
        <end position="33"/>
    </location>
</feature>
<reference evidence="2" key="1">
    <citation type="submission" date="2021-05" db="EMBL/GenBank/DDBJ databases">
        <authorList>
            <person name="Arsene-Ploetze F."/>
        </authorList>
    </citation>
    <scope>NUCLEOTIDE SEQUENCE</scope>
    <source>
        <strain evidence="2">DSM 42138</strain>
    </source>
</reference>
<dbReference type="PROSITE" id="PS51318">
    <property type="entry name" value="TAT"/>
    <property type="match status" value="1"/>
</dbReference>
<dbReference type="EMBL" id="CAJSLV010000092">
    <property type="protein sequence ID" value="CAG6397733.1"/>
    <property type="molecule type" value="Genomic_DNA"/>
</dbReference>
<evidence type="ECO:0000256" key="1">
    <source>
        <dbReference type="SAM" id="SignalP"/>
    </source>
</evidence>
<comment type="caution">
    <text evidence="2">The sequence shown here is derived from an EMBL/GenBank/DDBJ whole genome shotgun (WGS) entry which is preliminary data.</text>
</comment>
<proteinExistence type="predicted"/>
<dbReference type="InterPro" id="IPR006311">
    <property type="entry name" value="TAT_signal"/>
</dbReference>
<dbReference type="SUPFAM" id="SSF63829">
    <property type="entry name" value="Calcium-dependent phosphotriesterase"/>
    <property type="match status" value="1"/>
</dbReference>
<accession>A0A9W4DXK8</accession>
<organism evidence="2 3">
    <name type="scientific">Actinacidiphila cocklensis</name>
    <dbReference type="NCBI Taxonomy" id="887465"/>
    <lineage>
        <taxon>Bacteria</taxon>
        <taxon>Bacillati</taxon>
        <taxon>Actinomycetota</taxon>
        <taxon>Actinomycetes</taxon>
        <taxon>Kitasatosporales</taxon>
        <taxon>Streptomycetaceae</taxon>
        <taxon>Actinacidiphila</taxon>
    </lineage>
</organism>
<name>A0A9W4DXK8_9ACTN</name>
<feature type="chain" id="PRO_5040872191" description="ScyD/ScyE family protein" evidence="1">
    <location>
        <begin position="34"/>
        <end position="379"/>
    </location>
</feature>